<evidence type="ECO:0000259" key="1">
    <source>
        <dbReference type="Pfam" id="PF16901"/>
    </source>
</evidence>
<dbReference type="Pfam" id="PF16901">
    <property type="entry name" value="DAO_C"/>
    <property type="match status" value="1"/>
</dbReference>
<dbReference type="RefSeq" id="WP_310734162.1">
    <property type="nucleotide sequence ID" value="NZ_VZPB01000030.1"/>
</dbReference>
<dbReference type="Gene3D" id="1.10.8.870">
    <property type="entry name" value="Alpha-glycerophosphate oxidase, cap domain"/>
    <property type="match status" value="1"/>
</dbReference>
<dbReference type="EMBL" id="VZPB01000030">
    <property type="protein sequence ID" value="KAB0580700.1"/>
    <property type="molecule type" value="Genomic_DNA"/>
</dbReference>
<dbReference type="InterPro" id="IPR038299">
    <property type="entry name" value="DAO_C_sf"/>
</dbReference>
<organism evidence="2 3">
    <name type="scientific">Ideonella dechloratans</name>
    <dbReference type="NCBI Taxonomy" id="36863"/>
    <lineage>
        <taxon>Bacteria</taxon>
        <taxon>Pseudomonadati</taxon>
        <taxon>Pseudomonadota</taxon>
        <taxon>Betaproteobacteria</taxon>
        <taxon>Burkholderiales</taxon>
        <taxon>Sphaerotilaceae</taxon>
        <taxon>Ideonella</taxon>
    </lineage>
</organism>
<sequence>HAPVAGVPLRWQGRWGALAGQAARGALIPGTTTRWGELRHSLLHEQVRHLDDLLLRRSRLGLLMPGFAADLLPALQPLCQETLGWSAEHFRQERDRYLALMTTTHGVPA</sequence>
<feature type="domain" description="Alpha-glycerophosphate oxidase C-terminal" evidence="1">
    <location>
        <begin position="29"/>
        <end position="88"/>
    </location>
</feature>
<feature type="non-terminal residue" evidence="2">
    <location>
        <position position="1"/>
    </location>
</feature>
<reference evidence="2 3" key="1">
    <citation type="submission" date="2019-09" db="EMBL/GenBank/DDBJ databases">
        <title>Draft genome sequences of 48 bacterial type strains from the CCUG.</title>
        <authorList>
            <person name="Tunovic T."/>
            <person name="Pineiro-Iglesias B."/>
            <person name="Unosson C."/>
            <person name="Inganas E."/>
            <person name="Ohlen M."/>
            <person name="Cardew S."/>
            <person name="Jensie-Markopoulos S."/>
            <person name="Salva-Serra F."/>
            <person name="Jaen-Luchoro D."/>
            <person name="Karlsson R."/>
            <person name="Svensson-Stadler L."/>
            <person name="Chun J."/>
            <person name="Moore E."/>
        </authorList>
    </citation>
    <scope>NUCLEOTIDE SEQUENCE [LARGE SCALE GENOMIC DNA]</scope>
    <source>
        <strain evidence="2 3">CCUG 30977</strain>
    </source>
</reference>
<comment type="caution">
    <text evidence="2">The sequence shown here is derived from an EMBL/GenBank/DDBJ whole genome shotgun (WGS) entry which is preliminary data.</text>
</comment>
<gene>
    <name evidence="2" type="ORF">F7Q92_13000</name>
</gene>
<dbReference type="InterPro" id="IPR031656">
    <property type="entry name" value="DAO_C"/>
</dbReference>
<evidence type="ECO:0000313" key="2">
    <source>
        <dbReference type="EMBL" id="KAB0580700.1"/>
    </source>
</evidence>
<keyword evidence="3" id="KW-1185">Reference proteome</keyword>
<protein>
    <submittedName>
        <fullName evidence="2">FAD-dependent oxidoreductase</fullName>
    </submittedName>
</protein>
<dbReference type="AlphaFoldDB" id="A0A643FBF8"/>
<proteinExistence type="predicted"/>
<dbReference type="Proteomes" id="UP000430120">
    <property type="component" value="Unassembled WGS sequence"/>
</dbReference>
<accession>A0A643FBF8</accession>
<evidence type="ECO:0000313" key="3">
    <source>
        <dbReference type="Proteomes" id="UP000430120"/>
    </source>
</evidence>
<name>A0A643FBF8_IDEDE</name>